<dbReference type="KEGG" id="scac:106080593"/>
<dbReference type="CDD" id="cd23992">
    <property type="entry name" value="PBP_GOBP"/>
    <property type="match status" value="1"/>
</dbReference>
<reference evidence="2" key="1">
    <citation type="submission" date="2020-05" db="UniProtKB">
        <authorList>
            <consortium name="EnsemblMetazoa"/>
        </authorList>
    </citation>
    <scope>IDENTIFICATION</scope>
    <source>
        <strain evidence="2">USDA</strain>
    </source>
</reference>
<dbReference type="SUPFAM" id="SSF47565">
    <property type="entry name" value="Insect pheromone/odorant-binding proteins"/>
    <property type="match status" value="1"/>
</dbReference>
<dbReference type="EnsemblMetazoa" id="SCAU016271-RA">
    <property type="protein sequence ID" value="SCAU016271-PA"/>
    <property type="gene ID" value="SCAU016271"/>
</dbReference>
<keyword evidence="1" id="KW-0732">Signal</keyword>
<dbReference type="GO" id="GO:0005549">
    <property type="term" value="F:odorant binding"/>
    <property type="evidence" value="ECO:0007669"/>
    <property type="project" value="InterPro"/>
</dbReference>
<dbReference type="SMART" id="SM00708">
    <property type="entry name" value="PhBP"/>
    <property type="match status" value="1"/>
</dbReference>
<dbReference type="Gene3D" id="1.10.238.20">
    <property type="entry name" value="Pheromone/general odorant binding protein domain"/>
    <property type="match status" value="1"/>
</dbReference>
<feature type="signal peptide" evidence="1">
    <location>
        <begin position="1"/>
        <end position="18"/>
    </location>
</feature>
<organism evidence="2 3">
    <name type="scientific">Stomoxys calcitrans</name>
    <name type="common">Stable fly</name>
    <name type="synonym">Conops calcitrans</name>
    <dbReference type="NCBI Taxonomy" id="35570"/>
    <lineage>
        <taxon>Eukaryota</taxon>
        <taxon>Metazoa</taxon>
        <taxon>Ecdysozoa</taxon>
        <taxon>Arthropoda</taxon>
        <taxon>Hexapoda</taxon>
        <taxon>Insecta</taxon>
        <taxon>Pterygota</taxon>
        <taxon>Neoptera</taxon>
        <taxon>Endopterygota</taxon>
        <taxon>Diptera</taxon>
        <taxon>Brachycera</taxon>
        <taxon>Muscomorpha</taxon>
        <taxon>Muscoidea</taxon>
        <taxon>Muscidae</taxon>
        <taxon>Stomoxys</taxon>
    </lineage>
</organism>
<keyword evidence="3" id="KW-1185">Reference proteome</keyword>
<dbReference type="VEuPathDB" id="VectorBase:SCAU016271"/>
<dbReference type="OrthoDB" id="7989148at2759"/>
<dbReference type="Pfam" id="PF01395">
    <property type="entry name" value="PBP_GOBP"/>
    <property type="match status" value="1"/>
</dbReference>
<evidence type="ECO:0000256" key="1">
    <source>
        <dbReference type="SAM" id="SignalP"/>
    </source>
</evidence>
<dbReference type="Proteomes" id="UP000095300">
    <property type="component" value="Unassembled WGS sequence"/>
</dbReference>
<gene>
    <name evidence="2" type="primary">106080593</name>
</gene>
<dbReference type="InterPro" id="IPR006170">
    <property type="entry name" value="PBP/GOBP"/>
</dbReference>
<evidence type="ECO:0000313" key="3">
    <source>
        <dbReference type="Proteomes" id="UP000095300"/>
    </source>
</evidence>
<evidence type="ECO:0000313" key="2">
    <source>
        <dbReference type="EnsemblMetazoa" id="SCAU016271-PA"/>
    </source>
</evidence>
<feature type="chain" id="PRO_5016084823" evidence="1">
    <location>
        <begin position="19"/>
        <end position="148"/>
    </location>
</feature>
<sequence>MIKVILFLLTYITVLVAAGKYDWHPEDPNAIHRKCKGDNPLPSQTIDDLQKGQITDCPEMRSLLLCTAKGMNVYSSEKGFDPDRLAYSLYRASNRQCNRELVRECVEQYKNVEPEDAMIFKVIKCIVEQEWDKKYEGLSHPTWQGGCD</sequence>
<proteinExistence type="predicted"/>
<protein>
    <submittedName>
        <fullName evidence="2">Uncharacterized protein</fullName>
    </submittedName>
</protein>
<dbReference type="AlphaFoldDB" id="A0A1I8QE39"/>
<accession>A0A1I8QE39</accession>
<dbReference type="InterPro" id="IPR036728">
    <property type="entry name" value="PBP_GOBP_sf"/>
</dbReference>
<name>A0A1I8QE39_STOCA</name>